<dbReference type="Proteomes" id="UP001207252">
    <property type="component" value="Unassembled WGS sequence"/>
</dbReference>
<organism evidence="2 3">
    <name type="scientific">Ureaplasma zalophigenitalium</name>
    <dbReference type="NCBI Taxonomy" id="907723"/>
    <lineage>
        <taxon>Bacteria</taxon>
        <taxon>Bacillati</taxon>
        <taxon>Mycoplasmatota</taxon>
        <taxon>Mycoplasmoidales</taxon>
        <taxon>Mycoplasmoidaceae</taxon>
        <taxon>Ureaplasma</taxon>
    </lineage>
</organism>
<sequence length="191" mass="22143">MQTNIKHLADAQNYKMNVKKQWMLVFNTFIIIVCVGAALGSIIVCTSDYSWETHHFHSGLSSQLYHWLIYVSFVSCVGPLIYLSQFFWLMMAKNKWYIALFPIFFINRIKSEVQGKKCFVTAVTILTFFLLVALTAYVASRIGGGKWITHIYDTIFCILFMVNFLWLMIDSGMLIKFENQRSKSAQANKIF</sequence>
<proteinExistence type="predicted"/>
<protein>
    <submittedName>
        <fullName evidence="2">Uncharacterized protein</fullName>
    </submittedName>
</protein>
<feature type="transmembrane region" description="Helical" evidence="1">
    <location>
        <begin position="118"/>
        <end position="139"/>
    </location>
</feature>
<keyword evidence="3" id="KW-1185">Reference proteome</keyword>
<evidence type="ECO:0000313" key="2">
    <source>
        <dbReference type="EMBL" id="MCV3754258.1"/>
    </source>
</evidence>
<evidence type="ECO:0000256" key="1">
    <source>
        <dbReference type="SAM" id="Phobius"/>
    </source>
</evidence>
<keyword evidence="1" id="KW-0812">Transmembrane</keyword>
<feature type="transmembrane region" description="Helical" evidence="1">
    <location>
        <begin position="151"/>
        <end position="169"/>
    </location>
</feature>
<reference evidence="2 3" key="1">
    <citation type="journal article" date="2020" name="Int. J. Syst. Evol. Microbiol.">
        <title>Ureaplasma miroungigenitalium sp. nov. isolated from northern elephant seals (Mirounga angustirostris) and Ureaplasma zalophigenitalium sp. nov. isolated from California sea lions (Zalophus californianus).</title>
        <authorList>
            <person name="Volokhov D.V."/>
            <person name="Gulland F.M."/>
            <person name="Gao Y."/>
            <person name="Chizhikov V.E."/>
        </authorList>
    </citation>
    <scope>NUCLEOTIDE SEQUENCE [LARGE SCALE GENOMIC DNA]</scope>
    <source>
        <strain evidence="2 3">CSL7644-GEN</strain>
    </source>
</reference>
<evidence type="ECO:0000313" key="3">
    <source>
        <dbReference type="Proteomes" id="UP001207252"/>
    </source>
</evidence>
<name>A0ABT3BPY3_9BACT</name>
<comment type="caution">
    <text evidence="2">The sequence shown here is derived from an EMBL/GenBank/DDBJ whole genome shotgun (WGS) entry which is preliminary data.</text>
</comment>
<dbReference type="EMBL" id="JAOXHJ010000006">
    <property type="protein sequence ID" value="MCV3754258.1"/>
    <property type="molecule type" value="Genomic_DNA"/>
</dbReference>
<keyword evidence="1" id="KW-0472">Membrane</keyword>
<feature type="transmembrane region" description="Helical" evidence="1">
    <location>
        <begin position="21"/>
        <end position="44"/>
    </location>
</feature>
<keyword evidence="1" id="KW-1133">Transmembrane helix</keyword>
<feature type="transmembrane region" description="Helical" evidence="1">
    <location>
        <begin position="64"/>
        <end position="89"/>
    </location>
</feature>
<accession>A0ABT3BPY3</accession>
<gene>
    <name evidence="2" type="ORF">OF365_02620</name>
</gene>
<dbReference type="RefSeq" id="WP_263818060.1">
    <property type="nucleotide sequence ID" value="NZ_JAOXHJ010000006.1"/>
</dbReference>